<sequence length="137" mass="15123">MIDYKLTFETYTKNLLGGRILGLKCNKCSNYIHPPRMICPKCYSTDLNIIEFNGTGEINTFTVVRVAPTWMEDIAPLIIAHIKLDEGGFILGHLSDIEADAASLDLIGKKVKMIGGREVKKDIISGVNGAIPIFQLL</sequence>
<dbReference type="EMBL" id="RXIL01000167">
    <property type="protein sequence ID" value="RZN66257.1"/>
    <property type="molecule type" value="Genomic_DNA"/>
</dbReference>
<dbReference type="Proteomes" id="UP000320766">
    <property type="component" value="Unassembled WGS sequence"/>
</dbReference>
<feature type="domain" description="ChsH2 rubredoxin-like zinc ribbon" evidence="2">
    <location>
        <begin position="18"/>
        <end position="47"/>
    </location>
</feature>
<dbReference type="PANTHER" id="PTHR34075">
    <property type="entry name" value="BLR3430 PROTEIN"/>
    <property type="match status" value="1"/>
</dbReference>
<accession>A0A520KUF1</accession>
<proteinExistence type="predicted"/>
<dbReference type="PANTHER" id="PTHR34075:SF5">
    <property type="entry name" value="BLR3430 PROTEIN"/>
    <property type="match status" value="1"/>
</dbReference>
<dbReference type="InterPro" id="IPR012340">
    <property type="entry name" value="NA-bd_OB-fold"/>
</dbReference>
<gene>
    <name evidence="3" type="ORF">EF807_08615</name>
</gene>
<name>A0A520KUF1_9EURY</name>
<dbReference type="Pfam" id="PF12172">
    <property type="entry name" value="zf-ChsH2"/>
    <property type="match status" value="1"/>
</dbReference>
<organism evidence="3 4">
    <name type="scientific">Candidatus Methanolliviera hydrocarbonicum</name>
    <dbReference type="NCBI Taxonomy" id="2491085"/>
    <lineage>
        <taxon>Archaea</taxon>
        <taxon>Methanobacteriati</taxon>
        <taxon>Methanobacteriota</taxon>
        <taxon>Candidatus Methanoliparia</taxon>
        <taxon>Candidatus Methanoliparales</taxon>
        <taxon>Candidatus Methanollivieraceae</taxon>
        <taxon>Candidatus Methanolliviera</taxon>
    </lineage>
</organism>
<reference evidence="3 4" key="1">
    <citation type="journal article" date="2019" name="Nat. Microbiol.">
        <title>Wide diversity of methane and short-chain alkane metabolisms in uncultured archaea.</title>
        <authorList>
            <person name="Borrel G."/>
            <person name="Adam P.S."/>
            <person name="McKay L.J."/>
            <person name="Chen L.X."/>
            <person name="Sierra-Garcia I.N."/>
            <person name="Sieber C.M."/>
            <person name="Letourneur Q."/>
            <person name="Ghozlane A."/>
            <person name="Andersen G.L."/>
            <person name="Li W.J."/>
            <person name="Hallam S.J."/>
            <person name="Muyzer G."/>
            <person name="de Oliveira V.M."/>
            <person name="Inskeep W.P."/>
            <person name="Banfield J.F."/>
            <person name="Gribaldo S."/>
        </authorList>
    </citation>
    <scope>NUCLEOTIDE SEQUENCE [LARGE SCALE GENOMIC DNA]</scope>
    <source>
        <strain evidence="3">NM1b</strain>
    </source>
</reference>
<dbReference type="InterPro" id="IPR002878">
    <property type="entry name" value="ChsH2_C"/>
</dbReference>
<dbReference type="AlphaFoldDB" id="A0A520KUF1"/>
<evidence type="ECO:0000259" key="2">
    <source>
        <dbReference type="Pfam" id="PF12172"/>
    </source>
</evidence>
<comment type="caution">
    <text evidence="3">The sequence shown here is derived from an EMBL/GenBank/DDBJ whole genome shotgun (WGS) entry which is preliminary data.</text>
</comment>
<dbReference type="InterPro" id="IPR052513">
    <property type="entry name" value="Thioester_dehydratase-like"/>
</dbReference>
<protein>
    <submittedName>
        <fullName evidence="3">Zn-ribbon domain-containing OB-fold protein</fullName>
    </submittedName>
</protein>
<evidence type="ECO:0000259" key="1">
    <source>
        <dbReference type="Pfam" id="PF01796"/>
    </source>
</evidence>
<dbReference type="Gene3D" id="6.10.30.10">
    <property type="match status" value="1"/>
</dbReference>
<dbReference type="InterPro" id="IPR022002">
    <property type="entry name" value="ChsH2_Znr"/>
</dbReference>
<evidence type="ECO:0000313" key="3">
    <source>
        <dbReference type="EMBL" id="RZN66257.1"/>
    </source>
</evidence>
<dbReference type="SUPFAM" id="SSF50249">
    <property type="entry name" value="Nucleic acid-binding proteins"/>
    <property type="match status" value="1"/>
</dbReference>
<evidence type="ECO:0000313" key="4">
    <source>
        <dbReference type="Proteomes" id="UP000320766"/>
    </source>
</evidence>
<dbReference type="Pfam" id="PF01796">
    <property type="entry name" value="OB_ChsH2_C"/>
    <property type="match status" value="1"/>
</dbReference>
<feature type="domain" description="ChsH2 C-terminal OB-fold" evidence="1">
    <location>
        <begin position="51"/>
        <end position="113"/>
    </location>
</feature>